<dbReference type="AlphaFoldDB" id="A0A2A3ET73"/>
<protein>
    <submittedName>
        <fullName evidence="11">Putative odorant receptor</fullName>
    </submittedName>
</protein>
<dbReference type="Pfam" id="PF02949">
    <property type="entry name" value="7tm_6"/>
    <property type="match status" value="3"/>
</dbReference>
<evidence type="ECO:0000256" key="7">
    <source>
        <dbReference type="ARBA" id="ARBA00023136"/>
    </source>
</evidence>
<keyword evidence="9" id="KW-0807">Transducer</keyword>
<dbReference type="PANTHER" id="PTHR21137:SF35">
    <property type="entry name" value="ODORANT RECEPTOR 19A-RELATED"/>
    <property type="match status" value="1"/>
</dbReference>
<dbReference type="GO" id="GO:0005549">
    <property type="term" value="F:odorant binding"/>
    <property type="evidence" value="ECO:0007669"/>
    <property type="project" value="InterPro"/>
</dbReference>
<evidence type="ECO:0000313" key="12">
    <source>
        <dbReference type="Proteomes" id="UP000242457"/>
    </source>
</evidence>
<proteinExistence type="predicted"/>
<keyword evidence="8 11" id="KW-0675">Receptor</keyword>
<reference evidence="11 12" key="1">
    <citation type="submission" date="2014-07" db="EMBL/GenBank/DDBJ databases">
        <title>Genomic and transcriptomic analysis on Apis cerana provide comprehensive insights into honey bee biology.</title>
        <authorList>
            <person name="Diao Q."/>
            <person name="Sun L."/>
            <person name="Zheng H."/>
            <person name="Zheng H."/>
            <person name="Xu S."/>
            <person name="Wang S."/>
            <person name="Zeng Z."/>
            <person name="Hu F."/>
            <person name="Su S."/>
            <person name="Wu J."/>
        </authorList>
    </citation>
    <scope>NUCLEOTIDE SEQUENCE [LARGE SCALE GENOMIC DNA]</scope>
    <source>
        <tissue evidence="11">Pupae without intestine</tissue>
    </source>
</reference>
<accession>A0A2A3ET73</accession>
<feature type="transmembrane region" description="Helical" evidence="10">
    <location>
        <begin position="158"/>
        <end position="176"/>
    </location>
</feature>
<dbReference type="PANTHER" id="PTHR21137">
    <property type="entry name" value="ODORANT RECEPTOR"/>
    <property type="match status" value="1"/>
</dbReference>
<keyword evidence="7 10" id="KW-0472">Membrane</keyword>
<keyword evidence="6 10" id="KW-1133">Transmembrane helix</keyword>
<sequence length="676" mass="77412">MTRGLVSRSSLDTVRIPLYNGYNDGLNVNRRIKPDPKMATFGESSASPMFQNSKNSSMNPDIPLKLNYFLASYCVFGSLPLLHHVCVLVLQGIFIFVNAVAHCGNDGLFFSLTMHLCGQFEILKMRIAKIEFVDQSKIGPLVKRHCQLAVLVNDLEQTFNMIIFVQLLMSALLICVDDHQKQTRMIKIHRFRFCVFGLLKHKGQHRCIEKHGPDGNFAHTVISLRLRWRRSRISNRRNRTSRLPFILVSISRTHSKRSNTDNLSWKFLLPCDSRNTEKFSILPIRLEIACASLIFSSYVASTLFMTVPMFAGDEEEMINVTEESAIKYPMPSENTLTLINMPENMYFVIFIVEYLMLLLTSTGNLGSDSLFFGIAFHLCGQVEILKLEYNKLSNENEKTTKHITLLTKRHIYLLKLSDISNAENNLDALLLINCGILAVAKVMSFRVRSTGLVSNFISAVKDYNESNDEENRVIMRRHAYMGRVACLSLISCSYVCSTLFITVPMLAGDEIEVINVTEESVKYPIPSKNALEIINMPDNLYFMVFIVEYMMLLFTSIGNLGSDSVFFGIIFHLCGQVEILKREYSKMFNKNEKITEHFILLIKRHIYLLNLSKILNETISSILVIQLFSSCVLICTTVTDSISRISIYSRFEHWKYRLDDKNTYNNVRTLDTTIRI</sequence>
<evidence type="ECO:0000256" key="10">
    <source>
        <dbReference type="SAM" id="Phobius"/>
    </source>
</evidence>
<organism evidence="11 12">
    <name type="scientific">Apis cerana cerana</name>
    <name type="common">Oriental honeybee</name>
    <dbReference type="NCBI Taxonomy" id="94128"/>
    <lineage>
        <taxon>Eukaryota</taxon>
        <taxon>Metazoa</taxon>
        <taxon>Ecdysozoa</taxon>
        <taxon>Arthropoda</taxon>
        <taxon>Hexapoda</taxon>
        <taxon>Insecta</taxon>
        <taxon>Pterygota</taxon>
        <taxon>Neoptera</taxon>
        <taxon>Endopterygota</taxon>
        <taxon>Hymenoptera</taxon>
        <taxon>Apocrita</taxon>
        <taxon>Aculeata</taxon>
        <taxon>Apoidea</taxon>
        <taxon>Anthophila</taxon>
        <taxon>Apidae</taxon>
        <taxon>Apis</taxon>
    </lineage>
</organism>
<dbReference type="GO" id="GO:0005886">
    <property type="term" value="C:plasma membrane"/>
    <property type="evidence" value="ECO:0007669"/>
    <property type="project" value="UniProtKB-SubCell"/>
</dbReference>
<comment type="subcellular location">
    <subcellularLocation>
        <location evidence="1">Cell membrane</location>
        <topology evidence="1">Multi-pass membrane protein</topology>
    </subcellularLocation>
</comment>
<dbReference type="STRING" id="94128.A0A2A3ET73"/>
<keyword evidence="3" id="KW-0716">Sensory transduction</keyword>
<dbReference type="EMBL" id="KZ288185">
    <property type="protein sequence ID" value="PBC34928.1"/>
    <property type="molecule type" value="Genomic_DNA"/>
</dbReference>
<dbReference type="GO" id="GO:0007165">
    <property type="term" value="P:signal transduction"/>
    <property type="evidence" value="ECO:0007669"/>
    <property type="project" value="UniProtKB-KW"/>
</dbReference>
<feature type="transmembrane region" description="Helical" evidence="10">
    <location>
        <begin position="540"/>
        <end position="560"/>
    </location>
</feature>
<keyword evidence="2" id="KW-1003">Cell membrane</keyword>
<gene>
    <name evidence="11" type="ORF">APICC_09623</name>
</gene>
<feature type="transmembrane region" description="Helical" evidence="10">
    <location>
        <begin position="345"/>
        <end position="365"/>
    </location>
</feature>
<name>A0A2A3ET73_APICC</name>
<dbReference type="GO" id="GO:0004984">
    <property type="term" value="F:olfactory receptor activity"/>
    <property type="evidence" value="ECO:0007669"/>
    <property type="project" value="InterPro"/>
</dbReference>
<evidence type="ECO:0000256" key="2">
    <source>
        <dbReference type="ARBA" id="ARBA00022475"/>
    </source>
</evidence>
<evidence type="ECO:0000256" key="4">
    <source>
        <dbReference type="ARBA" id="ARBA00022692"/>
    </source>
</evidence>
<dbReference type="Proteomes" id="UP000242457">
    <property type="component" value="Unassembled WGS sequence"/>
</dbReference>
<evidence type="ECO:0000256" key="6">
    <source>
        <dbReference type="ARBA" id="ARBA00022989"/>
    </source>
</evidence>
<keyword evidence="5" id="KW-0552">Olfaction</keyword>
<dbReference type="OrthoDB" id="8185860at2759"/>
<evidence type="ECO:0000256" key="9">
    <source>
        <dbReference type="ARBA" id="ARBA00023224"/>
    </source>
</evidence>
<evidence type="ECO:0000256" key="5">
    <source>
        <dbReference type="ARBA" id="ARBA00022725"/>
    </source>
</evidence>
<evidence type="ECO:0000313" key="11">
    <source>
        <dbReference type="EMBL" id="PBC34928.1"/>
    </source>
</evidence>
<dbReference type="InterPro" id="IPR004117">
    <property type="entry name" value="7tm6_olfct_rcpt"/>
</dbReference>
<evidence type="ECO:0000256" key="1">
    <source>
        <dbReference type="ARBA" id="ARBA00004651"/>
    </source>
</evidence>
<feature type="transmembrane region" description="Helical" evidence="10">
    <location>
        <begin position="484"/>
        <end position="507"/>
    </location>
</feature>
<evidence type="ECO:0000256" key="8">
    <source>
        <dbReference type="ARBA" id="ARBA00023170"/>
    </source>
</evidence>
<keyword evidence="12" id="KW-1185">Reference proteome</keyword>
<feature type="transmembrane region" description="Helical" evidence="10">
    <location>
        <begin position="288"/>
        <end position="311"/>
    </location>
</feature>
<evidence type="ECO:0000256" key="3">
    <source>
        <dbReference type="ARBA" id="ARBA00022606"/>
    </source>
</evidence>
<keyword evidence="4 10" id="KW-0812">Transmembrane</keyword>
<feature type="transmembrane region" description="Helical" evidence="10">
    <location>
        <begin position="68"/>
        <end position="101"/>
    </location>
</feature>